<dbReference type="Proteomes" id="UP000598971">
    <property type="component" value="Unassembled WGS sequence"/>
</dbReference>
<evidence type="ECO:0000313" key="4">
    <source>
        <dbReference type="Proteomes" id="UP000598971"/>
    </source>
</evidence>
<proteinExistence type="predicted"/>
<dbReference type="InterPro" id="IPR013022">
    <property type="entry name" value="Xyl_isomerase-like_TIM-brl"/>
</dbReference>
<evidence type="ECO:0000259" key="2">
    <source>
        <dbReference type="Pfam" id="PF01261"/>
    </source>
</evidence>
<dbReference type="Gene3D" id="3.20.20.150">
    <property type="entry name" value="Divalent-metal-dependent TIM barrel enzymes"/>
    <property type="match status" value="1"/>
</dbReference>
<dbReference type="PANTHER" id="PTHR12110:SF48">
    <property type="entry name" value="BLL3656 PROTEIN"/>
    <property type="match status" value="1"/>
</dbReference>
<sequence>MINRRTLLALSGSALGATFLPVSFVRAATTVNGPFRFCLNTSTISGQQPGLVGYINIAAKAGYDGLELWINDITDYLNQGNTLETLAGIIRSKGLVVENAISFTSWMAADATKRNEGLAQLENEMKMMAVLGCHRIAAPPMGVEQGAPLNIEEAAAHYRDVLNLGRKYNVMPLLEFWGASGTLYNFSQALSIAAAANDADARILPDVYHLFRGGSGFNGLQLVNGKVIDVIHMNDYPANKPVNEQTDSDRVYPGDGVAPLKQILRDLKAMGGTKVLSLELFNETYWKEDALSVATTGLRKMQLLVKEVLQDK</sequence>
<gene>
    <name evidence="3" type="ORF">GD597_05360</name>
</gene>
<dbReference type="EMBL" id="WHPF01000003">
    <property type="protein sequence ID" value="NNV54883.1"/>
    <property type="molecule type" value="Genomic_DNA"/>
</dbReference>
<keyword evidence="4" id="KW-1185">Reference proteome</keyword>
<name>A0A8J8FBC3_9BACT</name>
<dbReference type="RefSeq" id="WP_171606798.1">
    <property type="nucleotide sequence ID" value="NZ_WHPF01000003.1"/>
</dbReference>
<protein>
    <submittedName>
        <fullName evidence="3">TIM barrel protein</fullName>
    </submittedName>
</protein>
<dbReference type="PANTHER" id="PTHR12110">
    <property type="entry name" value="HYDROXYPYRUVATE ISOMERASE"/>
    <property type="match status" value="1"/>
</dbReference>
<accession>A0A8J8FBC3</accession>
<dbReference type="InterPro" id="IPR036237">
    <property type="entry name" value="Xyl_isomerase-like_sf"/>
</dbReference>
<feature type="domain" description="Xylose isomerase-like TIM barrel" evidence="2">
    <location>
        <begin position="56"/>
        <end position="289"/>
    </location>
</feature>
<evidence type="ECO:0000313" key="3">
    <source>
        <dbReference type="EMBL" id="NNV54883.1"/>
    </source>
</evidence>
<comment type="caution">
    <text evidence="3">The sequence shown here is derived from an EMBL/GenBank/DDBJ whole genome shotgun (WGS) entry which is preliminary data.</text>
</comment>
<reference evidence="3" key="1">
    <citation type="submission" date="2019-10" db="EMBL/GenBank/DDBJ databases">
        <title>Draft genome sequence of Panacibacter sp. KCS-6.</title>
        <authorList>
            <person name="Yim K.J."/>
        </authorList>
    </citation>
    <scope>NUCLEOTIDE SEQUENCE</scope>
    <source>
        <strain evidence="3">KCS-6</strain>
    </source>
</reference>
<dbReference type="SUPFAM" id="SSF51658">
    <property type="entry name" value="Xylose isomerase-like"/>
    <property type="match status" value="1"/>
</dbReference>
<feature type="chain" id="PRO_5035311321" evidence="1">
    <location>
        <begin position="28"/>
        <end position="312"/>
    </location>
</feature>
<dbReference type="Pfam" id="PF01261">
    <property type="entry name" value="AP_endonuc_2"/>
    <property type="match status" value="1"/>
</dbReference>
<dbReference type="InterPro" id="IPR050312">
    <property type="entry name" value="IolE/XylAMocC-like"/>
</dbReference>
<keyword evidence="1" id="KW-0732">Signal</keyword>
<feature type="signal peptide" evidence="1">
    <location>
        <begin position="1"/>
        <end position="27"/>
    </location>
</feature>
<dbReference type="AlphaFoldDB" id="A0A8J8FBC3"/>
<evidence type="ECO:0000256" key="1">
    <source>
        <dbReference type="SAM" id="SignalP"/>
    </source>
</evidence>
<organism evidence="3 4">
    <name type="scientific">Limnovirga soli</name>
    <dbReference type="NCBI Taxonomy" id="2656915"/>
    <lineage>
        <taxon>Bacteria</taxon>
        <taxon>Pseudomonadati</taxon>
        <taxon>Bacteroidota</taxon>
        <taxon>Chitinophagia</taxon>
        <taxon>Chitinophagales</taxon>
        <taxon>Chitinophagaceae</taxon>
        <taxon>Limnovirga</taxon>
    </lineage>
</organism>